<evidence type="ECO:0000259" key="3">
    <source>
        <dbReference type="Pfam" id="PF13505"/>
    </source>
</evidence>
<evidence type="ECO:0000313" key="5">
    <source>
        <dbReference type="Proteomes" id="UP000307790"/>
    </source>
</evidence>
<accession>A0A5R9INU6</accession>
<evidence type="ECO:0000256" key="2">
    <source>
        <dbReference type="SAM" id="SignalP"/>
    </source>
</evidence>
<dbReference type="AlphaFoldDB" id="A0A5R9INU6"/>
<feature type="chain" id="PRO_5024320665" description="Outer membrane protein beta-barrel domain-containing protein" evidence="2">
    <location>
        <begin position="25"/>
        <end position="183"/>
    </location>
</feature>
<protein>
    <recommendedName>
        <fullName evidence="3">Outer membrane protein beta-barrel domain-containing protein</fullName>
    </recommendedName>
</protein>
<keyword evidence="5" id="KW-1185">Reference proteome</keyword>
<feature type="domain" description="Outer membrane protein beta-barrel" evidence="3">
    <location>
        <begin position="16"/>
        <end position="179"/>
    </location>
</feature>
<sequence>MNQFKAGIYALGISTLLFAQSASAEQLTNPKHFSLGIGSYALVVSADDSDFDDDDFSGFQLNASYAINDNFAGKLTYYSLEHDDWSDLENSGFDLVGYFGTGLLNDGFKAYIGGGAYRETWDISGFDFDESFSGFQLNGGIGYHWPAVTLDLTLGLRSTGDYEDFAGIDATAVNSSLSIGFRF</sequence>
<evidence type="ECO:0000313" key="4">
    <source>
        <dbReference type="EMBL" id="TLU67225.1"/>
    </source>
</evidence>
<organism evidence="4 5">
    <name type="scientific">Thalassotalea litorea</name>
    <dbReference type="NCBI Taxonomy" id="2020715"/>
    <lineage>
        <taxon>Bacteria</taxon>
        <taxon>Pseudomonadati</taxon>
        <taxon>Pseudomonadota</taxon>
        <taxon>Gammaproteobacteria</taxon>
        <taxon>Alteromonadales</taxon>
        <taxon>Colwelliaceae</taxon>
        <taxon>Thalassotalea</taxon>
    </lineage>
</organism>
<proteinExistence type="predicted"/>
<name>A0A5R9INU6_9GAMM</name>
<feature type="signal peptide" evidence="2">
    <location>
        <begin position="1"/>
        <end position="24"/>
    </location>
</feature>
<dbReference type="InterPro" id="IPR027385">
    <property type="entry name" value="Beta-barrel_OMP"/>
</dbReference>
<dbReference type="RefSeq" id="WP_138318508.1">
    <property type="nucleotide sequence ID" value="NZ_VCBC01000003.1"/>
</dbReference>
<dbReference type="Pfam" id="PF13505">
    <property type="entry name" value="OMP_b-brl"/>
    <property type="match status" value="1"/>
</dbReference>
<dbReference type="OrthoDB" id="6371503at2"/>
<evidence type="ECO:0000256" key="1">
    <source>
        <dbReference type="ARBA" id="ARBA00022729"/>
    </source>
</evidence>
<comment type="caution">
    <text evidence="4">The sequence shown here is derived from an EMBL/GenBank/DDBJ whole genome shotgun (WGS) entry which is preliminary data.</text>
</comment>
<dbReference type="Gene3D" id="2.40.160.20">
    <property type="match status" value="1"/>
</dbReference>
<reference evidence="4 5" key="1">
    <citation type="submission" date="2019-05" db="EMBL/GenBank/DDBJ databases">
        <title>Genome sequences of Thalassotalea litorea 1K03283.</title>
        <authorList>
            <person name="Zhang D."/>
        </authorList>
    </citation>
    <scope>NUCLEOTIDE SEQUENCE [LARGE SCALE GENOMIC DNA]</scope>
    <source>
        <strain evidence="4 5">MCCC 1K03283</strain>
    </source>
</reference>
<dbReference type="InterPro" id="IPR011250">
    <property type="entry name" value="OMP/PagP_B-barrel"/>
</dbReference>
<gene>
    <name evidence="4" type="ORF">FE810_02785</name>
</gene>
<dbReference type="EMBL" id="VCBC01000003">
    <property type="protein sequence ID" value="TLU67225.1"/>
    <property type="molecule type" value="Genomic_DNA"/>
</dbReference>
<dbReference type="SUPFAM" id="SSF56925">
    <property type="entry name" value="OMPA-like"/>
    <property type="match status" value="1"/>
</dbReference>
<dbReference type="Proteomes" id="UP000307790">
    <property type="component" value="Unassembled WGS sequence"/>
</dbReference>
<keyword evidence="1 2" id="KW-0732">Signal</keyword>